<accession>A0A673VSH0</accession>
<dbReference type="InterPro" id="IPR015847">
    <property type="entry name" value="ExoRNase_PH_dom2"/>
</dbReference>
<evidence type="ECO:0000256" key="5">
    <source>
        <dbReference type="ARBA" id="ARBA00022552"/>
    </source>
</evidence>
<evidence type="ECO:0000256" key="8">
    <source>
        <dbReference type="ARBA" id="ARBA00023125"/>
    </source>
</evidence>
<evidence type="ECO:0000256" key="7">
    <source>
        <dbReference type="ARBA" id="ARBA00022835"/>
    </source>
</evidence>
<dbReference type="CDD" id="cd11372">
    <property type="entry name" value="RNase_PH_RRP46"/>
    <property type="match status" value="1"/>
</dbReference>
<name>A0A673VSH0_SURSU</name>
<dbReference type="GO" id="GO:0034475">
    <property type="term" value="P:U4 snRNA 3'-end processing"/>
    <property type="evidence" value="ECO:0007669"/>
    <property type="project" value="TreeGrafter"/>
</dbReference>
<evidence type="ECO:0000313" key="18">
    <source>
        <dbReference type="Proteomes" id="UP000472268"/>
    </source>
</evidence>
<dbReference type="GO" id="GO:0006364">
    <property type="term" value="P:rRNA processing"/>
    <property type="evidence" value="ECO:0007669"/>
    <property type="project" value="UniProtKB-KW"/>
</dbReference>
<evidence type="ECO:0000256" key="13">
    <source>
        <dbReference type="ARBA" id="ARBA00083630"/>
    </source>
</evidence>
<dbReference type="Pfam" id="PF01138">
    <property type="entry name" value="RNase_PH"/>
    <property type="match status" value="1"/>
</dbReference>
<dbReference type="InterPro" id="IPR001247">
    <property type="entry name" value="ExoRNase_PH_dom1"/>
</dbReference>
<protein>
    <recommendedName>
        <fullName evidence="11">Exosome complex component RRP46</fullName>
    </recommendedName>
    <alternativeName>
        <fullName evidence="13">Exosome component 5</fullName>
    </alternativeName>
    <alternativeName>
        <fullName evidence="12">Ribosomal RNA-processing protein 46</fullName>
    </alternativeName>
</protein>
<dbReference type="GO" id="GO:0003723">
    <property type="term" value="F:RNA binding"/>
    <property type="evidence" value="ECO:0007669"/>
    <property type="project" value="TreeGrafter"/>
</dbReference>
<evidence type="ECO:0000256" key="3">
    <source>
        <dbReference type="ARBA" id="ARBA00006678"/>
    </source>
</evidence>
<evidence type="ECO:0000256" key="1">
    <source>
        <dbReference type="ARBA" id="ARBA00004496"/>
    </source>
</evidence>
<organism evidence="17 18">
    <name type="scientific">Suricata suricatta</name>
    <name type="common">Meerkat</name>
    <dbReference type="NCBI Taxonomy" id="37032"/>
    <lineage>
        <taxon>Eukaryota</taxon>
        <taxon>Metazoa</taxon>
        <taxon>Chordata</taxon>
        <taxon>Craniata</taxon>
        <taxon>Vertebrata</taxon>
        <taxon>Euteleostomi</taxon>
        <taxon>Mammalia</taxon>
        <taxon>Eutheria</taxon>
        <taxon>Laurasiatheria</taxon>
        <taxon>Carnivora</taxon>
        <taxon>Feliformia</taxon>
        <taxon>Herpestidae</taxon>
        <taxon>Suricata</taxon>
    </lineage>
</organism>
<feature type="domain" description="Exoribonuclease phosphorolytic" evidence="16">
    <location>
        <begin position="151"/>
        <end position="199"/>
    </location>
</feature>
<dbReference type="GO" id="GO:0071051">
    <property type="term" value="P:poly(A)-dependent snoRNA 3'-end processing"/>
    <property type="evidence" value="ECO:0007669"/>
    <property type="project" value="TreeGrafter"/>
</dbReference>
<dbReference type="Gene3D" id="3.30.230.70">
    <property type="entry name" value="GHMP Kinase, N-terminal domain"/>
    <property type="match status" value="1"/>
</dbReference>
<evidence type="ECO:0000256" key="9">
    <source>
        <dbReference type="ARBA" id="ARBA00023242"/>
    </source>
</evidence>
<dbReference type="Proteomes" id="UP000472268">
    <property type="component" value="Chromosome 16"/>
</dbReference>
<comment type="subcellular location">
    <subcellularLocation>
        <location evidence="1">Cytoplasm</location>
    </subcellularLocation>
    <subcellularLocation>
        <location evidence="2">Nucleus</location>
        <location evidence="2">Nucleolus</location>
    </subcellularLocation>
</comment>
<dbReference type="PANTHER" id="PTHR11953">
    <property type="entry name" value="EXOSOME COMPLEX COMPONENT"/>
    <property type="match status" value="1"/>
</dbReference>
<keyword evidence="7" id="KW-0271">Exosome</keyword>
<keyword evidence="4" id="KW-0963">Cytoplasm</keyword>
<evidence type="ECO:0000256" key="2">
    <source>
        <dbReference type="ARBA" id="ARBA00004604"/>
    </source>
</evidence>
<evidence type="ECO:0000256" key="12">
    <source>
        <dbReference type="ARBA" id="ARBA00077932"/>
    </source>
</evidence>
<dbReference type="GO" id="GO:0016075">
    <property type="term" value="P:rRNA catabolic process"/>
    <property type="evidence" value="ECO:0007669"/>
    <property type="project" value="TreeGrafter"/>
</dbReference>
<gene>
    <name evidence="17" type="primary">EXOSC5</name>
</gene>
<keyword evidence="8" id="KW-0238">DNA-binding</keyword>
<dbReference type="GO" id="GO:0005730">
    <property type="term" value="C:nucleolus"/>
    <property type="evidence" value="ECO:0007669"/>
    <property type="project" value="UniProtKB-SubCell"/>
</dbReference>
<feature type="domain" description="Exoribonuclease phosphorolytic" evidence="15">
    <location>
        <begin position="28"/>
        <end position="147"/>
    </location>
</feature>
<feature type="region of interest" description="Disordered" evidence="14">
    <location>
        <begin position="220"/>
        <end position="262"/>
    </location>
</feature>
<reference evidence="17" key="2">
    <citation type="submission" date="2025-08" db="UniProtKB">
        <authorList>
            <consortium name="Ensembl"/>
        </authorList>
    </citation>
    <scope>IDENTIFICATION</scope>
</reference>
<evidence type="ECO:0000259" key="15">
    <source>
        <dbReference type="Pfam" id="PF01138"/>
    </source>
</evidence>
<evidence type="ECO:0000256" key="6">
    <source>
        <dbReference type="ARBA" id="ARBA00022553"/>
    </source>
</evidence>
<evidence type="ECO:0000256" key="4">
    <source>
        <dbReference type="ARBA" id="ARBA00022490"/>
    </source>
</evidence>
<reference evidence="17" key="3">
    <citation type="submission" date="2025-09" db="UniProtKB">
        <authorList>
            <consortium name="Ensembl"/>
        </authorList>
    </citation>
    <scope>IDENTIFICATION</scope>
</reference>
<dbReference type="InterPro" id="IPR050080">
    <property type="entry name" value="RNase_PH"/>
</dbReference>
<comment type="subunit">
    <text evidence="10">Homodimer. Component of the RNA exosome core complex (Exo-9), composed of EXOSC1, EXOSC2, EXOSC3, EXOSC4, EXOSC5, EXOSC6, EXOSC7, EXOSC8 and EXOSC9; within the complex interacts with EXOSC3, EXOSC8, and EXOSC9. The catalytically inactive RNA exosome core complex (Exo-9) associates with the catalytic subunit EXOSC10/RRP6. Exo-9 may associate with DIS3 to form the nucleolar exosome complex, or DIS3L to form the cytoplasmic exosome complex. Exo-9 is formed by a hexameric base ring consisting of the heterodimers EXOSC4-EXOSC9, EXOSC5-EXOSC8 and EXOSC6-EXOSC7, and a cap ring consisting of EXOSC1, EXOSC2 and EXOSC3. The RNA exosome complex associates with cofactors C1D/RRP47, MPHOSPH6/MPP6 and MTREX/MTR4. Interacts with GTPBP1. Interacts with ZC3HAV1. Interacts with DDX17 only in the presence of ZC3HAV1 in an RNA-independent manner.</text>
</comment>
<comment type="similarity">
    <text evidence="3">Belongs to the RNase PH family.</text>
</comment>
<reference evidence="17 18" key="1">
    <citation type="submission" date="2019-05" db="EMBL/GenBank/DDBJ databases">
        <title>A Chromosome-scale Meerkat (S. suricatta) Genome Assembly.</title>
        <authorList>
            <person name="Dudchenko O."/>
            <person name="Lieberman Aiden E."/>
            <person name="Tung J."/>
            <person name="Barreiro L.B."/>
            <person name="Clutton-Brock T.H."/>
        </authorList>
    </citation>
    <scope>NUCLEOTIDE SEQUENCE [LARGE SCALE GENOMIC DNA]</scope>
</reference>
<dbReference type="GO" id="GO:0071028">
    <property type="term" value="P:nuclear mRNA surveillance"/>
    <property type="evidence" value="ECO:0007669"/>
    <property type="project" value="TreeGrafter"/>
</dbReference>
<dbReference type="FunFam" id="3.30.230.70:FF:000012">
    <property type="entry name" value="exosome complex component RRP46"/>
    <property type="match status" value="1"/>
</dbReference>
<keyword evidence="5" id="KW-0698">rRNA processing</keyword>
<sequence length="342" mass="36762">MEEAMRANSKMRAEPGVESSPRGPGCSLRHFACEQNLLSRPDGSASFLQGDTSVLAGVYGPAEVKVSKEIFNKATLEVILRPKIGLPGVAEKSRERLIRNTCEAVVLGALHPRTSITVVLQVISDAGSLLACCLNAACMALVDAGVPMRALFCGVTCALDSEGTLVLDPTAKQEKEARAVLTFALDSVEQKLLMSTTKGLYSDAESTREVGKREWPLKHSRHHLPHCGGGKSSSSAWPRPRPPRNESSASTGNRCRGVTPRAEASWGRAPSCRRCRHPPPPWKINQQPGLASPSLCAQMSLWAWGHRPILPPRKAFPHCQASPAHPTSLMDTRGAPALCVSC</sequence>
<dbReference type="GO" id="GO:0000176">
    <property type="term" value="C:nuclear exosome (RNase complex)"/>
    <property type="evidence" value="ECO:0007669"/>
    <property type="project" value="TreeGrafter"/>
</dbReference>
<dbReference type="SUPFAM" id="SSF54211">
    <property type="entry name" value="Ribosomal protein S5 domain 2-like"/>
    <property type="match status" value="1"/>
</dbReference>
<dbReference type="SUPFAM" id="SSF55666">
    <property type="entry name" value="Ribonuclease PH domain 2-like"/>
    <property type="match status" value="1"/>
</dbReference>
<dbReference type="GO" id="GO:0000177">
    <property type="term" value="C:cytoplasmic exosome (RNase complex)"/>
    <property type="evidence" value="ECO:0007669"/>
    <property type="project" value="TreeGrafter"/>
</dbReference>
<feature type="region of interest" description="Disordered" evidence="14">
    <location>
        <begin position="1"/>
        <end position="23"/>
    </location>
</feature>
<dbReference type="InterPro" id="IPR020568">
    <property type="entry name" value="Ribosomal_Su5_D2-typ_SF"/>
</dbReference>
<dbReference type="GO" id="GO:0003677">
    <property type="term" value="F:DNA binding"/>
    <property type="evidence" value="ECO:0007669"/>
    <property type="project" value="UniProtKB-KW"/>
</dbReference>
<evidence type="ECO:0000259" key="16">
    <source>
        <dbReference type="Pfam" id="PF03725"/>
    </source>
</evidence>
<keyword evidence="18" id="KW-1185">Reference proteome</keyword>
<dbReference type="Pfam" id="PF03725">
    <property type="entry name" value="RNase_PH_C"/>
    <property type="match status" value="1"/>
</dbReference>
<dbReference type="InterPro" id="IPR036345">
    <property type="entry name" value="ExoRNase_PH_dom2_sf"/>
</dbReference>
<evidence type="ECO:0000256" key="11">
    <source>
        <dbReference type="ARBA" id="ARBA00069877"/>
    </source>
</evidence>
<evidence type="ECO:0000256" key="14">
    <source>
        <dbReference type="SAM" id="MobiDB-lite"/>
    </source>
</evidence>
<dbReference type="InterPro" id="IPR027408">
    <property type="entry name" value="PNPase/RNase_PH_dom_sf"/>
</dbReference>
<evidence type="ECO:0000313" key="17">
    <source>
        <dbReference type="Ensembl" id="ENSSSUP00005036396.1"/>
    </source>
</evidence>
<dbReference type="Ensembl" id="ENSSSUT00005041438.1">
    <property type="protein sequence ID" value="ENSSSUP00005036396.1"/>
    <property type="gene ID" value="ENSSSUG00005023267.1"/>
</dbReference>
<dbReference type="PANTHER" id="PTHR11953:SF1">
    <property type="entry name" value="EXOSOME COMPLEX COMPONENT RRP46"/>
    <property type="match status" value="1"/>
</dbReference>
<dbReference type="AlphaFoldDB" id="A0A673VSH0"/>
<keyword evidence="6" id="KW-0597">Phosphoprotein</keyword>
<proteinExistence type="inferred from homology"/>
<evidence type="ECO:0000256" key="10">
    <source>
        <dbReference type="ARBA" id="ARBA00063400"/>
    </source>
</evidence>
<keyword evidence="9" id="KW-0539">Nucleus</keyword>